<evidence type="ECO:0000313" key="8">
    <source>
        <dbReference type="Proteomes" id="UP000772591"/>
    </source>
</evidence>
<dbReference type="InterPro" id="IPR036264">
    <property type="entry name" value="Bact_exopeptidase_dim_dom"/>
</dbReference>
<evidence type="ECO:0000313" key="7">
    <source>
        <dbReference type="EMBL" id="MBN3966158.1"/>
    </source>
</evidence>
<comment type="caution">
    <text evidence="7">The sequence shown here is derived from an EMBL/GenBank/DDBJ whole genome shotgun (WGS) entry which is preliminary data.</text>
</comment>
<accession>A0ABS3AG45</accession>
<keyword evidence="8" id="KW-1185">Reference proteome</keyword>
<gene>
    <name evidence="7" type="ORF">IMW75_12840</name>
</gene>
<evidence type="ECO:0000259" key="6">
    <source>
        <dbReference type="Pfam" id="PF07687"/>
    </source>
</evidence>
<dbReference type="SUPFAM" id="SSF55031">
    <property type="entry name" value="Bacterial exopeptidase dimerisation domain"/>
    <property type="match status" value="1"/>
</dbReference>
<proteinExistence type="predicted"/>
<dbReference type="PROSITE" id="PS00758">
    <property type="entry name" value="ARGE_DAPE_CPG2_1"/>
    <property type="match status" value="1"/>
</dbReference>
<evidence type="ECO:0000256" key="2">
    <source>
        <dbReference type="ARBA" id="ARBA00022723"/>
    </source>
</evidence>
<dbReference type="InterPro" id="IPR011650">
    <property type="entry name" value="Peptidase_M20_dimer"/>
</dbReference>
<dbReference type="Proteomes" id="UP000772591">
    <property type="component" value="Unassembled WGS sequence"/>
</dbReference>
<dbReference type="SUPFAM" id="SSF53187">
    <property type="entry name" value="Zn-dependent exopeptidases"/>
    <property type="match status" value="1"/>
</dbReference>
<keyword evidence="2" id="KW-0479">Metal-binding</keyword>
<reference evidence="7 8" key="1">
    <citation type="journal article" date="2021" name="Int. J. Syst. Evol. Microbiol.">
        <title>Pseudomonas piscium sp. nov., Pseudomonas pisciculturae sp. nov., Pseudomonas mucoides sp. nov. and Pseudomonas neuropathica sp. nov. isolated from rainbow trout.</title>
        <authorList>
            <person name="Duman M."/>
            <person name="Mulet M."/>
            <person name="Altun S."/>
            <person name="Saticioglu I.B."/>
            <person name="Gomila M."/>
            <person name="Lalucat J."/>
            <person name="Garcia-Valdes E."/>
        </authorList>
    </citation>
    <scope>NUCLEOTIDE SEQUENCE [LARGE SCALE GENOMIC DNA]</scope>
    <source>
        <strain evidence="7 8">LMG 28632</strain>
    </source>
</reference>
<evidence type="ECO:0000256" key="1">
    <source>
        <dbReference type="ARBA" id="ARBA00001947"/>
    </source>
</evidence>
<dbReference type="InterPro" id="IPR002933">
    <property type="entry name" value="Peptidase_M20"/>
</dbReference>
<feature type="domain" description="Peptidase M20 dimerisation" evidence="6">
    <location>
        <begin position="186"/>
        <end position="304"/>
    </location>
</feature>
<sequence length="408" mass="43218">MQDSQLSDYLLPKKAEQLSLLERLVNTNSGTLNIEGVLEVGKLLEPEFQAAGFSTRWIELPAAMQRAGMLVAERKGTSGKKLLLIGHLDTVFPKDSPFQTFERQGRFATGPGIIDNKGGVVVLLYALKALHAMGALDDASITVVLTGDEENSGKPIAVSRQPLIEMAKASDVVLDFEPTVSGHASVGRRGTAHWLIEAAGREGHSSIIFSDEVGAGASFELARILDQLRKSLVGEPGLTVNPGTLVAGVEATYDKASGAGSVFGRTNLVAQTAIASGDVRYLTTEQKQQAEARMAAIVKDSLPGTTSTLHVEQVLPPMPSTASSLQLFELYSQISQRLGHGPVTLLPAELRGGGDISYVAPYVSTALVGIGASGDGEHSARERLDVESLFTRSQLAALLMLELVKPAP</sequence>
<organism evidence="7 8">
    <name type="scientific">Pseudomonas gregormendelii</name>
    <dbReference type="NCBI Taxonomy" id="1628277"/>
    <lineage>
        <taxon>Bacteria</taxon>
        <taxon>Pseudomonadati</taxon>
        <taxon>Pseudomonadota</taxon>
        <taxon>Gammaproteobacteria</taxon>
        <taxon>Pseudomonadales</taxon>
        <taxon>Pseudomonadaceae</taxon>
        <taxon>Pseudomonas</taxon>
    </lineage>
</organism>
<name>A0ABS3AG45_9PSED</name>
<dbReference type="Pfam" id="PF07687">
    <property type="entry name" value="M20_dimer"/>
    <property type="match status" value="1"/>
</dbReference>
<evidence type="ECO:0000256" key="3">
    <source>
        <dbReference type="ARBA" id="ARBA00022801"/>
    </source>
</evidence>
<dbReference type="Pfam" id="PF01546">
    <property type="entry name" value="Peptidase_M20"/>
    <property type="match status" value="1"/>
</dbReference>
<keyword evidence="4" id="KW-0862">Zinc</keyword>
<dbReference type="Gene3D" id="3.30.70.360">
    <property type="match status" value="1"/>
</dbReference>
<comment type="cofactor">
    <cofactor evidence="1">
        <name>Zn(2+)</name>
        <dbReference type="ChEBI" id="CHEBI:29105"/>
    </cofactor>
</comment>
<dbReference type="Gene3D" id="3.40.630.10">
    <property type="entry name" value="Zn peptidases"/>
    <property type="match status" value="1"/>
</dbReference>
<keyword evidence="5" id="KW-0170">Cobalt</keyword>
<protein>
    <submittedName>
        <fullName evidence="7">M20/M25/M40 family metallo-hydrolase</fullName>
    </submittedName>
</protein>
<dbReference type="PANTHER" id="PTHR43808">
    <property type="entry name" value="ACETYLORNITHINE DEACETYLASE"/>
    <property type="match status" value="1"/>
</dbReference>
<dbReference type="PANTHER" id="PTHR43808:SF32">
    <property type="entry name" value="ARGE_DAPE-RELATED DEACYLASE"/>
    <property type="match status" value="1"/>
</dbReference>
<keyword evidence="3" id="KW-0378">Hydrolase</keyword>
<dbReference type="InterPro" id="IPR001261">
    <property type="entry name" value="ArgE/DapE_CS"/>
</dbReference>
<dbReference type="InterPro" id="IPR050072">
    <property type="entry name" value="Peptidase_M20A"/>
</dbReference>
<evidence type="ECO:0000256" key="4">
    <source>
        <dbReference type="ARBA" id="ARBA00022833"/>
    </source>
</evidence>
<dbReference type="EMBL" id="JADEVO010000015">
    <property type="protein sequence ID" value="MBN3966158.1"/>
    <property type="molecule type" value="Genomic_DNA"/>
</dbReference>
<evidence type="ECO:0000256" key="5">
    <source>
        <dbReference type="ARBA" id="ARBA00023285"/>
    </source>
</evidence>
<dbReference type="RefSeq" id="WP_205892797.1">
    <property type="nucleotide sequence ID" value="NZ_JADEVO010000015.1"/>
</dbReference>